<keyword evidence="4" id="KW-1185">Reference proteome</keyword>
<evidence type="ECO:0000313" key="4">
    <source>
        <dbReference type="Proteomes" id="UP000612362"/>
    </source>
</evidence>
<evidence type="ECO:0000256" key="2">
    <source>
        <dbReference type="SAM" id="MobiDB-lite"/>
    </source>
</evidence>
<reference evidence="3" key="1">
    <citation type="submission" date="2020-10" db="EMBL/GenBank/DDBJ databases">
        <title>Taxonomic study of unclassified bacteria belonging to the class Ktedonobacteria.</title>
        <authorList>
            <person name="Yabe S."/>
            <person name="Wang C.M."/>
            <person name="Zheng Y."/>
            <person name="Sakai Y."/>
            <person name="Cavaletti L."/>
            <person name="Monciardini P."/>
            <person name="Donadio S."/>
        </authorList>
    </citation>
    <scope>NUCLEOTIDE SEQUENCE</scope>
    <source>
        <strain evidence="3">SOSP1-1</strain>
    </source>
</reference>
<proteinExistence type="predicted"/>
<comment type="caution">
    <text evidence="3">The sequence shown here is derived from an EMBL/GenBank/DDBJ whole genome shotgun (WGS) entry which is preliminary data.</text>
</comment>
<protein>
    <submittedName>
        <fullName evidence="3">Uncharacterized protein</fullName>
    </submittedName>
</protein>
<feature type="compositionally biased region" description="Basic and acidic residues" evidence="2">
    <location>
        <begin position="91"/>
        <end position="106"/>
    </location>
</feature>
<feature type="compositionally biased region" description="Basic and acidic residues" evidence="2">
    <location>
        <begin position="141"/>
        <end position="161"/>
    </location>
</feature>
<accession>A0A8J3I9P9</accession>
<evidence type="ECO:0000313" key="3">
    <source>
        <dbReference type="EMBL" id="GHO50011.1"/>
    </source>
</evidence>
<evidence type="ECO:0000256" key="1">
    <source>
        <dbReference type="SAM" id="Coils"/>
    </source>
</evidence>
<keyword evidence="1" id="KW-0175">Coiled coil</keyword>
<sequence>MGGFEPLLQAVKQQQQAMAELEEQNRELKRQLAELREGRGMYLDINGQRFALNVDELLAASSDSSPMPVVAIEPLVDVPATPLAEYQPVPEMEKAEKETKGEEEKVAQSVDPQKTPFLEEIMLKEFEAQTTSPLSVWNGPTKEKAQEPIDEEQKATLRRELSGSYILE</sequence>
<dbReference type="Proteomes" id="UP000612362">
    <property type="component" value="Unassembled WGS sequence"/>
</dbReference>
<dbReference type="RefSeq" id="WP_220199079.1">
    <property type="nucleotide sequence ID" value="NZ_BNJF01000007.1"/>
</dbReference>
<name>A0A8J3I9P9_9CHLR</name>
<feature type="region of interest" description="Disordered" evidence="2">
    <location>
        <begin position="83"/>
        <end position="114"/>
    </location>
</feature>
<feature type="coiled-coil region" evidence="1">
    <location>
        <begin position="4"/>
        <end position="41"/>
    </location>
</feature>
<gene>
    <name evidence="3" type="ORF">KSX_81740</name>
</gene>
<feature type="region of interest" description="Disordered" evidence="2">
    <location>
        <begin position="129"/>
        <end position="168"/>
    </location>
</feature>
<dbReference type="AlphaFoldDB" id="A0A8J3I9P9"/>
<organism evidence="3 4">
    <name type="scientific">Ktedonospora formicarum</name>
    <dbReference type="NCBI Taxonomy" id="2778364"/>
    <lineage>
        <taxon>Bacteria</taxon>
        <taxon>Bacillati</taxon>
        <taxon>Chloroflexota</taxon>
        <taxon>Ktedonobacteria</taxon>
        <taxon>Ktedonobacterales</taxon>
        <taxon>Ktedonobacteraceae</taxon>
        <taxon>Ktedonospora</taxon>
    </lineage>
</organism>
<dbReference type="EMBL" id="BNJF01000007">
    <property type="protein sequence ID" value="GHO50011.1"/>
    <property type="molecule type" value="Genomic_DNA"/>
</dbReference>